<comment type="caution">
    <text evidence="2">The sequence shown here is derived from an EMBL/GenBank/DDBJ whole genome shotgun (WGS) entry which is preliminary data.</text>
</comment>
<evidence type="ECO:0000313" key="2">
    <source>
        <dbReference type="EMBL" id="KAH0511132.1"/>
    </source>
</evidence>
<dbReference type="EMBL" id="JAATJU010022280">
    <property type="protein sequence ID" value="KAH0511132.1"/>
    <property type="molecule type" value="Genomic_DNA"/>
</dbReference>
<evidence type="ECO:0000313" key="3">
    <source>
        <dbReference type="Proteomes" id="UP000710432"/>
    </source>
</evidence>
<accession>A0A8J6L172</accession>
<dbReference type="InterPro" id="IPR000210">
    <property type="entry name" value="BTB/POZ_dom"/>
</dbReference>
<dbReference type="PROSITE" id="PS50097">
    <property type="entry name" value="BTB"/>
    <property type="match status" value="1"/>
</dbReference>
<dbReference type="PANTHER" id="PTHR24413">
    <property type="entry name" value="SPECKLE-TYPE POZ PROTEIN"/>
    <property type="match status" value="1"/>
</dbReference>
<evidence type="ECO:0000259" key="1">
    <source>
        <dbReference type="PROSITE" id="PS50097"/>
    </source>
</evidence>
<protein>
    <submittedName>
        <fullName evidence="2">Speckle-type POZ protein</fullName>
    </submittedName>
</protein>
<feature type="domain" description="BTB" evidence="1">
    <location>
        <begin position="41"/>
        <end position="89"/>
    </location>
</feature>
<proteinExistence type="predicted"/>
<sequence length="89" mass="10094">MGGPFLNSYSISDDSTEPRIQVPKCILGYDLGELWKNSSFTDCCLVVVGQEFRAHKAILAARSPVFRAMFEHDTEESRKNHIEIHDLKP</sequence>
<reference evidence="2" key="1">
    <citation type="submission" date="2020-03" db="EMBL/GenBank/DDBJ databases">
        <title>Studies in the Genomics of Life Span.</title>
        <authorList>
            <person name="Glass D."/>
        </authorList>
    </citation>
    <scope>NUCLEOTIDE SEQUENCE</scope>
    <source>
        <strain evidence="2">LTLLF</strain>
        <tissue evidence="2">Muscle</tissue>
    </source>
</reference>
<organism evidence="2 3">
    <name type="scientific">Microtus ochrogaster</name>
    <name type="common">Prairie vole</name>
    <dbReference type="NCBI Taxonomy" id="79684"/>
    <lineage>
        <taxon>Eukaryota</taxon>
        <taxon>Metazoa</taxon>
        <taxon>Chordata</taxon>
        <taxon>Craniata</taxon>
        <taxon>Vertebrata</taxon>
        <taxon>Euteleostomi</taxon>
        <taxon>Mammalia</taxon>
        <taxon>Eutheria</taxon>
        <taxon>Euarchontoglires</taxon>
        <taxon>Glires</taxon>
        <taxon>Rodentia</taxon>
        <taxon>Myomorpha</taxon>
        <taxon>Muroidea</taxon>
        <taxon>Cricetidae</taxon>
        <taxon>Arvicolinae</taxon>
        <taxon>Microtus</taxon>
    </lineage>
</organism>
<dbReference type="SUPFAM" id="SSF54695">
    <property type="entry name" value="POZ domain"/>
    <property type="match status" value="1"/>
</dbReference>
<dbReference type="Gene3D" id="3.30.710.10">
    <property type="entry name" value="Potassium Channel Kv1.1, Chain A"/>
    <property type="match status" value="1"/>
</dbReference>
<dbReference type="InterPro" id="IPR011333">
    <property type="entry name" value="SKP1/BTB/POZ_sf"/>
</dbReference>
<gene>
    <name evidence="2" type="ORF">LTLLF_151565</name>
</gene>
<dbReference type="Pfam" id="PF00651">
    <property type="entry name" value="BTB"/>
    <property type="match status" value="1"/>
</dbReference>
<dbReference type="AlphaFoldDB" id="A0A8J6L172"/>
<name>A0A8J6L172_MICOH</name>
<dbReference type="Proteomes" id="UP000710432">
    <property type="component" value="Unassembled WGS sequence"/>
</dbReference>